<organism evidence="2 3">
    <name type="scientific">Saccharothrix ecbatanensis</name>
    <dbReference type="NCBI Taxonomy" id="1105145"/>
    <lineage>
        <taxon>Bacteria</taxon>
        <taxon>Bacillati</taxon>
        <taxon>Actinomycetota</taxon>
        <taxon>Actinomycetes</taxon>
        <taxon>Pseudonocardiales</taxon>
        <taxon>Pseudonocardiaceae</taxon>
        <taxon>Saccharothrix</taxon>
    </lineage>
</organism>
<dbReference type="Gene3D" id="1.10.10.2910">
    <property type="match status" value="1"/>
</dbReference>
<dbReference type="Pfam" id="PF06114">
    <property type="entry name" value="Peptidase_M78"/>
    <property type="match status" value="1"/>
</dbReference>
<gene>
    <name evidence="2" type="ORF">F4560_006420</name>
</gene>
<dbReference type="GO" id="GO:0003677">
    <property type="term" value="F:DNA binding"/>
    <property type="evidence" value="ECO:0007669"/>
    <property type="project" value="InterPro"/>
</dbReference>
<dbReference type="SUPFAM" id="SSF47413">
    <property type="entry name" value="lambda repressor-like DNA-binding domains"/>
    <property type="match status" value="1"/>
</dbReference>
<dbReference type="InterPro" id="IPR010982">
    <property type="entry name" value="Lambda_DNA-bd_dom_sf"/>
</dbReference>
<proteinExistence type="predicted"/>
<dbReference type="PANTHER" id="PTHR43236:SF2">
    <property type="entry name" value="BLL0069 PROTEIN"/>
    <property type="match status" value="1"/>
</dbReference>
<evidence type="ECO:0000313" key="3">
    <source>
        <dbReference type="Proteomes" id="UP000552097"/>
    </source>
</evidence>
<reference evidence="2 3" key="1">
    <citation type="submission" date="2020-08" db="EMBL/GenBank/DDBJ databases">
        <title>Sequencing the genomes of 1000 actinobacteria strains.</title>
        <authorList>
            <person name="Klenk H.-P."/>
        </authorList>
    </citation>
    <scope>NUCLEOTIDE SEQUENCE [LARGE SCALE GENOMIC DNA]</scope>
    <source>
        <strain evidence="2 3">DSM 45486</strain>
    </source>
</reference>
<dbReference type="InterPro" id="IPR010359">
    <property type="entry name" value="IrrE_HExxH"/>
</dbReference>
<dbReference type="EMBL" id="JACHMO010000001">
    <property type="protein sequence ID" value="MBB5806652.1"/>
    <property type="molecule type" value="Genomic_DNA"/>
</dbReference>
<protein>
    <submittedName>
        <fullName evidence="2">Zn-dependent peptidase ImmA (M78 family)/transcriptional regulator with XRE-family HTH domain</fullName>
    </submittedName>
</protein>
<dbReference type="RefSeq" id="WP_184926403.1">
    <property type="nucleotide sequence ID" value="NZ_JACHMO010000001.1"/>
</dbReference>
<comment type="caution">
    <text evidence="2">The sequence shown here is derived from an EMBL/GenBank/DDBJ whole genome shotgun (WGS) entry which is preliminary data.</text>
</comment>
<keyword evidence="3" id="KW-1185">Reference proteome</keyword>
<evidence type="ECO:0000313" key="2">
    <source>
        <dbReference type="EMBL" id="MBB5806652.1"/>
    </source>
</evidence>
<sequence>MVLRVEVPVELISWARERSGVSGTELARRFPKLREWEAGASSPTFHQLEDFANATHTPVGFFFLPEPPEEELPLPDFRTVRDEALRQPSVDLLDTLFEVQQRQEWYRDHVRTMGMEPLSFVGSFDPSTPSDAAARSLREALHFGVAERGSSWSEAFKRLTEAAEELRILVMVNGVVGGNTHRKLNPTEFRGFALVDDYAPVIFVNGADTKAAQIFTLAHELAHIWVGQSALSDVDVASVPENHAERWCNQVAAEILVPADMLQKEFSRHNDITAELDRLAARFKVSTLVVLRRLRDIRFLPWEQFRQMYDAEYVRVMKLAREQDGGSGGNFYNTQPVRTSKRFARAIVESAEEGATLYRDAFRLLGVKKLSTYRELANRLGVS</sequence>
<evidence type="ECO:0000259" key="1">
    <source>
        <dbReference type="Pfam" id="PF06114"/>
    </source>
</evidence>
<dbReference type="AlphaFoldDB" id="A0A7W9M420"/>
<dbReference type="Proteomes" id="UP000552097">
    <property type="component" value="Unassembled WGS sequence"/>
</dbReference>
<dbReference type="PANTHER" id="PTHR43236">
    <property type="entry name" value="ANTITOXIN HIGA1"/>
    <property type="match status" value="1"/>
</dbReference>
<accession>A0A7W9M420</accession>
<name>A0A7W9M420_9PSEU</name>
<dbReference type="InterPro" id="IPR052345">
    <property type="entry name" value="Rad_response_metalloprotease"/>
</dbReference>
<feature type="domain" description="IrrE N-terminal-like" evidence="1">
    <location>
        <begin position="165"/>
        <end position="294"/>
    </location>
</feature>